<dbReference type="InterPro" id="IPR050631">
    <property type="entry name" value="PheA/TfdB_FAD_monoxygenase"/>
</dbReference>
<evidence type="ECO:0000313" key="3">
    <source>
        <dbReference type="EMBL" id="MDR7080830.1"/>
    </source>
</evidence>
<dbReference type="EMBL" id="JAVDVQ010000001">
    <property type="protein sequence ID" value="MDR7080830.1"/>
    <property type="molecule type" value="Genomic_DNA"/>
</dbReference>
<dbReference type="PRINTS" id="PR00420">
    <property type="entry name" value="RNGMNOXGNASE"/>
</dbReference>
<protein>
    <submittedName>
        <fullName evidence="3">2-polyprenyl-6-methoxyphenol hydroxylase-like FAD-dependent oxidoreductase</fullName>
    </submittedName>
</protein>
<dbReference type="Proteomes" id="UP001252243">
    <property type="component" value="Unassembled WGS sequence"/>
</dbReference>
<dbReference type="Gene3D" id="3.50.50.60">
    <property type="entry name" value="FAD/NAD(P)-binding domain"/>
    <property type="match status" value="1"/>
</dbReference>
<dbReference type="InterPro" id="IPR002938">
    <property type="entry name" value="FAD-bd"/>
</dbReference>
<dbReference type="Pfam" id="PF01494">
    <property type="entry name" value="FAD_binding_3"/>
    <property type="match status" value="1"/>
</dbReference>
<keyword evidence="4" id="KW-1185">Reference proteome</keyword>
<sequence>MADVLVIGGGPVGLFMAALLLQHGVSVRILEQRTGAEPHSRAIGIHPPSLDALQGIGVAPDLVAEGVPIRRGIALGGGSRLAEMSFAGVSDRFPFVLALPQSRTEAILEERVRQLDPGAMRRGVRVTRLHHDGGQVTAETGTGGPAARYTAAIAIAADGVRSTVRARLGTPVRAKDYPDSYLMGDFADTTGFGPDAALFLESAGIVESFPLPGKLRRWVVRLADAAGVGDPGSGTDARWLVQRIGERTGIDVDPGSNSMLSRFGVRSRLARRMVTGRTVLIGDAAHEISPIGGQGMNLGWLDAVALAPVILASLRGEDMGMKIRNFEIGRQAAAARAARQSEINMALGRPLPAAAWSMRNRAIAAAAAVPAVNGFVARRFTMQ</sequence>
<dbReference type="InterPro" id="IPR036188">
    <property type="entry name" value="FAD/NAD-bd_sf"/>
</dbReference>
<proteinExistence type="predicted"/>
<dbReference type="PANTHER" id="PTHR43476:SF3">
    <property type="entry name" value="FAD-BINDING MONOOXYGENASE"/>
    <property type="match status" value="1"/>
</dbReference>
<organism evidence="3 4">
    <name type="scientific">Arthrobacter ginsengisoli</name>
    <dbReference type="NCBI Taxonomy" id="1356565"/>
    <lineage>
        <taxon>Bacteria</taxon>
        <taxon>Bacillati</taxon>
        <taxon>Actinomycetota</taxon>
        <taxon>Actinomycetes</taxon>
        <taxon>Micrococcales</taxon>
        <taxon>Micrococcaceae</taxon>
        <taxon>Arthrobacter</taxon>
    </lineage>
</organism>
<reference evidence="3 4" key="1">
    <citation type="submission" date="2023-07" db="EMBL/GenBank/DDBJ databases">
        <title>Sorghum-associated microbial communities from plants grown in Nebraska, USA.</title>
        <authorList>
            <person name="Schachtman D."/>
        </authorList>
    </citation>
    <scope>NUCLEOTIDE SEQUENCE [LARGE SCALE GENOMIC DNA]</scope>
    <source>
        <strain evidence="3 4">BE167</strain>
    </source>
</reference>
<dbReference type="Gene3D" id="3.30.70.2450">
    <property type="match status" value="1"/>
</dbReference>
<evidence type="ECO:0000259" key="2">
    <source>
        <dbReference type="Pfam" id="PF01494"/>
    </source>
</evidence>
<name>A0ABU1U6S9_9MICC</name>
<gene>
    <name evidence="3" type="ORF">J2X01_000099</name>
</gene>
<evidence type="ECO:0000256" key="1">
    <source>
        <dbReference type="ARBA" id="ARBA00023002"/>
    </source>
</evidence>
<evidence type="ECO:0000313" key="4">
    <source>
        <dbReference type="Proteomes" id="UP001252243"/>
    </source>
</evidence>
<dbReference type="PANTHER" id="PTHR43476">
    <property type="entry name" value="3-(3-HYDROXY-PHENYL)PROPIONATE/3-HYDROXYCINNAMIC ACID HYDROXYLASE"/>
    <property type="match status" value="1"/>
</dbReference>
<comment type="caution">
    <text evidence="3">The sequence shown here is derived from an EMBL/GenBank/DDBJ whole genome shotgun (WGS) entry which is preliminary data.</text>
</comment>
<dbReference type="SUPFAM" id="SSF51905">
    <property type="entry name" value="FAD/NAD(P)-binding domain"/>
    <property type="match status" value="1"/>
</dbReference>
<feature type="domain" description="FAD-binding" evidence="2">
    <location>
        <begin position="2"/>
        <end position="340"/>
    </location>
</feature>
<keyword evidence="1" id="KW-0560">Oxidoreductase</keyword>
<accession>A0ABU1U6S9</accession>
<dbReference type="RefSeq" id="WP_310049481.1">
    <property type="nucleotide sequence ID" value="NZ_JAVDVQ010000001.1"/>
</dbReference>